<keyword evidence="2" id="KW-0812">Transmembrane</keyword>
<feature type="compositionally biased region" description="Low complexity" evidence="6">
    <location>
        <begin position="239"/>
        <end position="254"/>
    </location>
</feature>
<feature type="region of interest" description="Disordered" evidence="6">
    <location>
        <begin position="239"/>
        <end position="280"/>
    </location>
</feature>
<dbReference type="GO" id="GO:0080115">
    <property type="term" value="F:myosin XI tail binding"/>
    <property type="evidence" value="ECO:0007669"/>
    <property type="project" value="UniProtKB-ARBA"/>
</dbReference>
<evidence type="ECO:0000313" key="9">
    <source>
        <dbReference type="Proteomes" id="UP001454036"/>
    </source>
</evidence>
<name>A0AAV3PIQ8_LITER</name>
<comment type="caution">
    <text evidence="8">The sequence shown here is derived from an EMBL/GenBank/DDBJ whole genome shotgun (WGS) entry which is preliminary data.</text>
</comment>
<feature type="compositionally biased region" description="Polar residues" evidence="6">
    <location>
        <begin position="202"/>
        <end position="214"/>
    </location>
</feature>
<evidence type="ECO:0000259" key="7">
    <source>
        <dbReference type="PROSITE" id="PS51775"/>
    </source>
</evidence>
<dbReference type="Pfam" id="PF04576">
    <property type="entry name" value="Zein-binding"/>
    <property type="match status" value="1"/>
</dbReference>
<dbReference type="AlphaFoldDB" id="A0AAV3PIQ8"/>
<keyword evidence="9" id="KW-1185">Reference proteome</keyword>
<protein>
    <recommendedName>
        <fullName evidence="7">GTD-binding domain-containing protein</fullName>
    </recommendedName>
</protein>
<evidence type="ECO:0000256" key="5">
    <source>
        <dbReference type="SAM" id="Coils"/>
    </source>
</evidence>
<evidence type="ECO:0000256" key="1">
    <source>
        <dbReference type="ARBA" id="ARBA00004370"/>
    </source>
</evidence>
<dbReference type="GO" id="GO:0016020">
    <property type="term" value="C:membrane"/>
    <property type="evidence" value="ECO:0007669"/>
    <property type="project" value="UniProtKB-SubCell"/>
</dbReference>
<proteinExistence type="predicted"/>
<evidence type="ECO:0000256" key="4">
    <source>
        <dbReference type="ARBA" id="ARBA00023136"/>
    </source>
</evidence>
<keyword evidence="3" id="KW-1133">Transmembrane helix</keyword>
<organism evidence="8 9">
    <name type="scientific">Lithospermum erythrorhizon</name>
    <name type="common">Purple gromwell</name>
    <name type="synonym">Lithospermum officinale var. erythrorhizon</name>
    <dbReference type="NCBI Taxonomy" id="34254"/>
    <lineage>
        <taxon>Eukaryota</taxon>
        <taxon>Viridiplantae</taxon>
        <taxon>Streptophyta</taxon>
        <taxon>Embryophyta</taxon>
        <taxon>Tracheophyta</taxon>
        <taxon>Spermatophyta</taxon>
        <taxon>Magnoliopsida</taxon>
        <taxon>eudicotyledons</taxon>
        <taxon>Gunneridae</taxon>
        <taxon>Pentapetalae</taxon>
        <taxon>asterids</taxon>
        <taxon>lamiids</taxon>
        <taxon>Boraginales</taxon>
        <taxon>Boraginaceae</taxon>
        <taxon>Boraginoideae</taxon>
        <taxon>Lithospermeae</taxon>
        <taxon>Lithospermum</taxon>
    </lineage>
</organism>
<evidence type="ECO:0000256" key="3">
    <source>
        <dbReference type="ARBA" id="ARBA00022989"/>
    </source>
</evidence>
<keyword evidence="5" id="KW-0175">Coiled coil</keyword>
<feature type="domain" description="GTD-binding" evidence="7">
    <location>
        <begin position="14"/>
        <end position="112"/>
    </location>
</feature>
<gene>
    <name evidence="8" type="ORF">LIER_09206</name>
</gene>
<feature type="compositionally biased region" description="Polar residues" evidence="6">
    <location>
        <begin position="255"/>
        <end position="264"/>
    </location>
</feature>
<evidence type="ECO:0000313" key="8">
    <source>
        <dbReference type="EMBL" id="GAA0150215.1"/>
    </source>
</evidence>
<dbReference type="PANTHER" id="PTHR31422">
    <property type="entry name" value="BNAANNG28530D PROTEIN"/>
    <property type="match status" value="1"/>
</dbReference>
<evidence type="ECO:0000256" key="6">
    <source>
        <dbReference type="SAM" id="MobiDB-lite"/>
    </source>
</evidence>
<dbReference type="InterPro" id="IPR007656">
    <property type="entry name" value="GTD-bd"/>
</dbReference>
<reference evidence="8 9" key="1">
    <citation type="submission" date="2024-01" db="EMBL/GenBank/DDBJ databases">
        <title>The complete chloroplast genome sequence of Lithospermum erythrorhizon: insights into the phylogenetic relationship among Boraginaceae species and the maternal lineages of purple gromwells.</title>
        <authorList>
            <person name="Okada T."/>
            <person name="Watanabe K."/>
        </authorList>
    </citation>
    <scope>NUCLEOTIDE SEQUENCE [LARGE SCALE GENOMIC DNA]</scope>
</reference>
<accession>A0AAV3PIQ8</accession>
<keyword evidence="4" id="KW-0472">Membrane</keyword>
<dbReference type="PROSITE" id="PS51775">
    <property type="entry name" value="GTD_BINDING"/>
    <property type="match status" value="1"/>
</dbReference>
<feature type="region of interest" description="Disordered" evidence="6">
    <location>
        <begin position="189"/>
        <end position="214"/>
    </location>
</feature>
<feature type="region of interest" description="Disordered" evidence="6">
    <location>
        <begin position="294"/>
        <end position="321"/>
    </location>
</feature>
<dbReference type="EMBL" id="BAABME010001546">
    <property type="protein sequence ID" value="GAA0150215.1"/>
    <property type="molecule type" value="Genomic_DNA"/>
</dbReference>
<comment type="subcellular location">
    <subcellularLocation>
        <location evidence="1">Membrane</location>
    </subcellularLocation>
</comment>
<feature type="coiled-coil region" evidence="5">
    <location>
        <begin position="388"/>
        <end position="415"/>
    </location>
</feature>
<dbReference type="Proteomes" id="UP001454036">
    <property type="component" value="Unassembled WGS sequence"/>
</dbReference>
<sequence>MADDGMGLFPKDQSEIAYLKETLHAQQNLLQKLYHELEVEREASSTAASEALSMILRLQGEKAAVKMEAEQYKRLVEEKMCYAEESLSIFEDVINQKEMEIASLDYQVQAYRYKLMSMGCTDPGIGELKFPENLLQRNEDVASPQNHGTLGRRNSAPPLNIKLLNQTKGHTERDDSTSPDMDLIRNRLEERGGKEGSGQGSDNGRTANSSMKDTNSYYEQIRSLDERIKEVSGLHLRSAASSPLPLSEMSSENSPDTSRVGSTNEIHHAKSRSSSSHGHADTPVILDVFEVPQVDPDTKPQGKTVSFAADSLPPNSIPDDALRPEIKYDSEWLKNLLASAREKNLSRPNDTSPDCNVSVLRPTARIAVSQPNSIQKIRTSEIIEVGSREEELTLLSEIKEQLNTIQSEIINLKTNHSVSKEKQLIDPHIEETLIEGLEKFYTQ</sequence>
<dbReference type="PANTHER" id="PTHR31422:SF1">
    <property type="entry name" value="GTD-BINDING DOMAIN-CONTAINING PROTEIN"/>
    <property type="match status" value="1"/>
</dbReference>
<evidence type="ECO:0000256" key="2">
    <source>
        <dbReference type="ARBA" id="ARBA00022692"/>
    </source>
</evidence>